<name>A0ABX5RLB1_9BACT</name>
<evidence type="ECO:0000313" key="2">
    <source>
        <dbReference type="EMBL" id="QBH15666.1"/>
    </source>
</evidence>
<keyword evidence="1" id="KW-1133">Transmembrane helix</keyword>
<proteinExistence type="predicted"/>
<keyword evidence="1" id="KW-0472">Membrane</keyword>
<dbReference type="EMBL" id="CP036313">
    <property type="protein sequence ID" value="QBH15666.1"/>
    <property type="molecule type" value="Genomic_DNA"/>
</dbReference>
<keyword evidence="1" id="KW-0812">Transmembrane</keyword>
<evidence type="ECO:0000313" key="3">
    <source>
        <dbReference type="Proteomes" id="UP000293902"/>
    </source>
</evidence>
<organism evidence="2 3">
    <name type="scientific">Desulfobacter hydrogenophilus</name>
    <dbReference type="NCBI Taxonomy" id="2291"/>
    <lineage>
        <taxon>Bacteria</taxon>
        <taxon>Pseudomonadati</taxon>
        <taxon>Thermodesulfobacteriota</taxon>
        <taxon>Desulfobacteria</taxon>
        <taxon>Desulfobacterales</taxon>
        <taxon>Desulfobacteraceae</taxon>
        <taxon>Desulfobacter</taxon>
    </lineage>
</organism>
<feature type="transmembrane region" description="Helical" evidence="1">
    <location>
        <begin position="59"/>
        <end position="82"/>
    </location>
</feature>
<accession>A0ABX5RLB1</accession>
<dbReference type="Proteomes" id="UP000293902">
    <property type="component" value="Chromosome"/>
</dbReference>
<evidence type="ECO:0000256" key="1">
    <source>
        <dbReference type="SAM" id="Phobius"/>
    </source>
</evidence>
<sequence length="100" mass="11375">MSATGSWTCSFCPSHKRVWVRCFMVRPARSMRSMILFFCRVWCAICFGSVSVVSSATSFNLLSSSTLFLITLMGVRSSWLAWRKNLCSLSRLSWTDDKLS</sequence>
<protein>
    <submittedName>
        <fullName evidence="2">Uncharacterized protein</fullName>
    </submittedName>
</protein>
<reference evidence="2 3" key="1">
    <citation type="submission" date="2019-02" db="EMBL/GenBank/DDBJ databases">
        <title>Complete genome sequence of Desulfobacter hydrogenophilus AcRS1.</title>
        <authorList>
            <person name="Marietou A."/>
            <person name="Lund M.B."/>
            <person name="Marshall I.P.G."/>
            <person name="Schreiber L."/>
            <person name="Jorgensen B."/>
        </authorList>
    </citation>
    <scope>NUCLEOTIDE SEQUENCE [LARGE SCALE GENOMIC DNA]</scope>
    <source>
        <strain evidence="2 3">AcRS1</strain>
    </source>
</reference>
<feature type="transmembrane region" description="Helical" evidence="1">
    <location>
        <begin position="34"/>
        <end position="53"/>
    </location>
</feature>
<keyword evidence="3" id="KW-1185">Reference proteome</keyword>
<gene>
    <name evidence="2" type="ORF">EYB58_20470</name>
</gene>